<dbReference type="Proteomes" id="UP000196475">
    <property type="component" value="Unassembled WGS sequence"/>
</dbReference>
<reference evidence="3" key="1">
    <citation type="submission" date="2016-06" db="EMBL/GenBank/DDBJ databases">
        <authorList>
            <person name="Nascimento L."/>
            <person name="Pereira R.V."/>
            <person name="Martins L.F."/>
            <person name="Quaggio R.B."/>
            <person name="Silva A.M."/>
            <person name="Setubal J.C."/>
        </authorList>
    </citation>
    <scope>NUCLEOTIDE SEQUENCE [LARGE SCALE GENOMIC DNA]</scope>
</reference>
<comment type="caution">
    <text evidence="2">The sequence shown here is derived from an EMBL/GenBank/DDBJ whole genome shotgun (WGS) entry which is preliminary data.</text>
</comment>
<protein>
    <recommendedName>
        <fullName evidence="1">Methyltransferase type 11 domain-containing protein</fullName>
    </recommendedName>
</protein>
<accession>A0A1Y3PTZ9</accession>
<gene>
    <name evidence="2" type="ORF">BAA01_07545</name>
</gene>
<feature type="domain" description="Methyltransferase type 11" evidence="1">
    <location>
        <begin position="1"/>
        <end position="65"/>
    </location>
</feature>
<name>A0A1Y3PTZ9_9BACI</name>
<sequence>MLAKAREKAQQEDLAIHWIQADINRLPFDRETFDLVIGNIVLEFVENPEKVVAEALRVLKKDGRLTDD</sequence>
<dbReference type="Gene3D" id="3.40.50.150">
    <property type="entry name" value="Vaccinia Virus protein VP39"/>
    <property type="match status" value="1"/>
</dbReference>
<dbReference type="GO" id="GO:0008757">
    <property type="term" value="F:S-adenosylmethionine-dependent methyltransferase activity"/>
    <property type="evidence" value="ECO:0007669"/>
    <property type="project" value="InterPro"/>
</dbReference>
<dbReference type="AlphaFoldDB" id="A0A1Y3PTZ9"/>
<organism evidence="2 3">
    <name type="scientific">Bacillus thermozeamaize</name>
    <dbReference type="NCBI Taxonomy" id="230954"/>
    <lineage>
        <taxon>Bacteria</taxon>
        <taxon>Bacillati</taxon>
        <taxon>Bacillota</taxon>
        <taxon>Bacilli</taxon>
        <taxon>Bacillales</taxon>
        <taxon>Bacillaceae</taxon>
        <taxon>Bacillus</taxon>
    </lineage>
</organism>
<dbReference type="SUPFAM" id="SSF53335">
    <property type="entry name" value="S-adenosyl-L-methionine-dependent methyltransferases"/>
    <property type="match status" value="1"/>
</dbReference>
<proteinExistence type="predicted"/>
<dbReference type="InterPro" id="IPR029063">
    <property type="entry name" value="SAM-dependent_MTases_sf"/>
</dbReference>
<evidence type="ECO:0000313" key="2">
    <source>
        <dbReference type="EMBL" id="OUM90821.1"/>
    </source>
</evidence>
<evidence type="ECO:0000259" key="1">
    <source>
        <dbReference type="Pfam" id="PF08241"/>
    </source>
</evidence>
<dbReference type="Pfam" id="PF08241">
    <property type="entry name" value="Methyltransf_11"/>
    <property type="match status" value="1"/>
</dbReference>
<dbReference type="InterPro" id="IPR013216">
    <property type="entry name" value="Methyltransf_11"/>
</dbReference>
<dbReference type="EMBL" id="LZRT01000010">
    <property type="protein sequence ID" value="OUM90821.1"/>
    <property type="molecule type" value="Genomic_DNA"/>
</dbReference>
<evidence type="ECO:0000313" key="3">
    <source>
        <dbReference type="Proteomes" id="UP000196475"/>
    </source>
</evidence>
<dbReference type="CDD" id="cd02440">
    <property type="entry name" value="AdoMet_MTases"/>
    <property type="match status" value="1"/>
</dbReference>